<dbReference type="Pfam" id="PF10318">
    <property type="entry name" value="7TM_GPCR_Srh"/>
    <property type="match status" value="1"/>
</dbReference>
<reference evidence="2" key="1">
    <citation type="journal article" date="2013" name="Genetics">
        <title>The draft genome and transcriptome of Panagrellus redivivus are shaped by the harsh demands of a free-living lifestyle.</title>
        <authorList>
            <person name="Srinivasan J."/>
            <person name="Dillman A.R."/>
            <person name="Macchietto M.G."/>
            <person name="Heikkinen L."/>
            <person name="Lakso M."/>
            <person name="Fracchia K.M."/>
            <person name="Antoshechkin I."/>
            <person name="Mortazavi A."/>
            <person name="Wong G."/>
            <person name="Sternberg P.W."/>
        </authorList>
    </citation>
    <scope>NUCLEOTIDE SEQUENCE [LARGE SCALE GENOMIC DNA]</scope>
    <source>
        <strain evidence="2">MT8872</strain>
    </source>
</reference>
<keyword evidence="2" id="KW-1185">Reference proteome</keyword>
<feature type="transmembrane region" description="Helical" evidence="1">
    <location>
        <begin position="201"/>
        <end position="222"/>
    </location>
</feature>
<proteinExistence type="predicted"/>
<sequence length="257" mass="29165">MLSNSPIYDAALIGLCISSVVLNCYALYLIIYITPQAMKDFRHCLCMLSIFDALFALFIGIVLIVSFTPPALAGVIRGPVIMFFYRNFGYNCCKGLVCVAFVSVCAILYFQNVAMRIRYLTINPNKKCYEWYNSKIGFTFVYTSGFVVSSVVGGSIYLHIFDEKDIPSMLATYPNSKTVFFDFIPGENILMAADPASPMCFFIIGFVSLCVLYVEINSYAMFFMARRLLRKHAANFSKQMFDLQQQFLYLVMIQVLL</sequence>
<evidence type="ECO:0000256" key="1">
    <source>
        <dbReference type="SAM" id="Phobius"/>
    </source>
</evidence>
<feature type="transmembrane region" description="Helical" evidence="1">
    <location>
        <begin position="136"/>
        <end position="160"/>
    </location>
</feature>
<feature type="transmembrane region" description="Helical" evidence="1">
    <location>
        <begin position="88"/>
        <end position="110"/>
    </location>
</feature>
<name>A0A7E4VTD2_PANRE</name>
<accession>A0A7E4VTD2</accession>
<protein>
    <submittedName>
        <fullName evidence="3">G protein-coupled receptor</fullName>
    </submittedName>
</protein>
<dbReference type="WBParaSite" id="Pan_g3067.t1">
    <property type="protein sequence ID" value="Pan_g3067.t1"/>
    <property type="gene ID" value="Pan_g3067"/>
</dbReference>
<feature type="transmembrane region" description="Helical" evidence="1">
    <location>
        <begin position="12"/>
        <end position="33"/>
    </location>
</feature>
<organism evidence="2 3">
    <name type="scientific">Panagrellus redivivus</name>
    <name type="common">Microworm</name>
    <dbReference type="NCBI Taxonomy" id="6233"/>
    <lineage>
        <taxon>Eukaryota</taxon>
        <taxon>Metazoa</taxon>
        <taxon>Ecdysozoa</taxon>
        <taxon>Nematoda</taxon>
        <taxon>Chromadorea</taxon>
        <taxon>Rhabditida</taxon>
        <taxon>Tylenchina</taxon>
        <taxon>Panagrolaimomorpha</taxon>
        <taxon>Panagrolaimoidea</taxon>
        <taxon>Panagrolaimidae</taxon>
        <taxon>Panagrellus</taxon>
    </lineage>
</organism>
<feature type="transmembrane region" description="Helical" evidence="1">
    <location>
        <begin position="45"/>
        <end position="68"/>
    </location>
</feature>
<keyword evidence="1" id="KW-1133">Transmembrane helix</keyword>
<keyword evidence="1" id="KW-0472">Membrane</keyword>
<dbReference type="InterPro" id="IPR019422">
    <property type="entry name" value="7TM_GPCR_serpentine_rcpt_Srh"/>
</dbReference>
<evidence type="ECO:0000313" key="3">
    <source>
        <dbReference type="WBParaSite" id="Pan_g3067.t1"/>
    </source>
</evidence>
<dbReference type="AlphaFoldDB" id="A0A7E4VTD2"/>
<dbReference type="Proteomes" id="UP000492821">
    <property type="component" value="Unassembled WGS sequence"/>
</dbReference>
<keyword evidence="1" id="KW-0812">Transmembrane</keyword>
<evidence type="ECO:0000313" key="2">
    <source>
        <dbReference type="Proteomes" id="UP000492821"/>
    </source>
</evidence>
<reference evidence="3" key="2">
    <citation type="submission" date="2020-10" db="UniProtKB">
        <authorList>
            <consortium name="WormBaseParasite"/>
        </authorList>
    </citation>
    <scope>IDENTIFICATION</scope>
</reference>